<dbReference type="InterPro" id="IPR050564">
    <property type="entry name" value="F420-G6PD/mer"/>
</dbReference>
<evidence type="ECO:0000313" key="6">
    <source>
        <dbReference type="Proteomes" id="UP000317685"/>
    </source>
</evidence>
<dbReference type="CDD" id="cd01097">
    <property type="entry name" value="Tetrahydromethanopterin_reductase"/>
    <property type="match status" value="1"/>
</dbReference>
<dbReference type="OrthoDB" id="9775082at2"/>
<evidence type="ECO:0000259" key="3">
    <source>
        <dbReference type="Pfam" id="PF00296"/>
    </source>
</evidence>
<evidence type="ECO:0000256" key="2">
    <source>
        <dbReference type="SAM" id="MobiDB-lite"/>
    </source>
</evidence>
<dbReference type="InterPro" id="IPR036661">
    <property type="entry name" value="Luciferase-like_sf"/>
</dbReference>
<dbReference type="Gene3D" id="1.20.120.520">
    <property type="entry name" value="nmb1532 protein domain like"/>
    <property type="match status" value="1"/>
</dbReference>
<dbReference type="PANTHER" id="PTHR43244:SF1">
    <property type="entry name" value="5,10-METHYLENETETRAHYDROMETHANOPTERIN REDUCTASE"/>
    <property type="match status" value="1"/>
</dbReference>
<dbReference type="GO" id="GO:0016705">
    <property type="term" value="F:oxidoreductase activity, acting on paired donors, with incorporation or reduction of molecular oxygen"/>
    <property type="evidence" value="ECO:0007669"/>
    <property type="project" value="InterPro"/>
</dbReference>
<reference evidence="5 6" key="1">
    <citation type="submission" date="2019-06" db="EMBL/GenBank/DDBJ databases">
        <title>Sequencing the genomes of 1000 actinobacteria strains.</title>
        <authorList>
            <person name="Klenk H.-P."/>
        </authorList>
    </citation>
    <scope>NUCLEOTIDE SEQUENCE [LARGE SCALE GENOMIC DNA]</scope>
    <source>
        <strain evidence="5 6">DSM 45885</strain>
    </source>
</reference>
<feature type="domain" description="Luciferase-like" evidence="3">
    <location>
        <begin position="17"/>
        <end position="230"/>
    </location>
</feature>
<dbReference type="Pfam" id="PF01814">
    <property type="entry name" value="Hemerythrin"/>
    <property type="match status" value="1"/>
</dbReference>
<organism evidence="5 6">
    <name type="scientific">Micromonospora taraxaci</name>
    <dbReference type="NCBI Taxonomy" id="1316803"/>
    <lineage>
        <taxon>Bacteria</taxon>
        <taxon>Bacillati</taxon>
        <taxon>Actinomycetota</taxon>
        <taxon>Actinomycetes</taxon>
        <taxon>Micromonosporales</taxon>
        <taxon>Micromonosporaceae</taxon>
        <taxon>Micromonospora</taxon>
    </lineage>
</organism>
<dbReference type="CDD" id="cd12108">
    <property type="entry name" value="Hr-like"/>
    <property type="match status" value="1"/>
</dbReference>
<dbReference type="Proteomes" id="UP000317685">
    <property type="component" value="Unassembled WGS sequence"/>
</dbReference>
<dbReference type="Gene3D" id="3.20.20.30">
    <property type="entry name" value="Luciferase-like domain"/>
    <property type="match status" value="1"/>
</dbReference>
<dbReference type="SUPFAM" id="SSF51679">
    <property type="entry name" value="Bacterial luciferase-like"/>
    <property type="match status" value="1"/>
</dbReference>
<evidence type="ECO:0000256" key="1">
    <source>
        <dbReference type="ARBA" id="ARBA00023002"/>
    </source>
</evidence>
<evidence type="ECO:0000259" key="4">
    <source>
        <dbReference type="Pfam" id="PF01814"/>
    </source>
</evidence>
<keyword evidence="5" id="KW-0503">Monooxygenase</keyword>
<name>A0A561W481_9ACTN</name>
<feature type="compositionally biased region" description="Low complexity" evidence="2">
    <location>
        <begin position="326"/>
        <end position="351"/>
    </location>
</feature>
<comment type="caution">
    <text evidence="5">The sequence shown here is derived from an EMBL/GenBank/DDBJ whole genome shotgun (WGS) entry which is preliminary data.</text>
</comment>
<feature type="domain" description="Hemerythrin-like" evidence="4">
    <location>
        <begin position="401"/>
        <end position="543"/>
    </location>
</feature>
<keyword evidence="1" id="KW-0560">Oxidoreductase</keyword>
<dbReference type="InterPro" id="IPR012312">
    <property type="entry name" value="Hemerythrin-like"/>
</dbReference>
<dbReference type="PANTHER" id="PTHR43244">
    <property type="match status" value="1"/>
</dbReference>
<gene>
    <name evidence="5" type="ORF">FHU34_114000</name>
</gene>
<proteinExistence type="predicted"/>
<evidence type="ECO:0000313" key="5">
    <source>
        <dbReference type="EMBL" id="TWG18653.1"/>
    </source>
</evidence>
<sequence>MSDYGHDLVFGSFVTPGAGDPDRTVGLAVLTEQVGLDLVTFQDHPYQPAFLDTWTLLSFVAARTNRVHLAANVTNLPLRPPAVLARSVASLDLLSDGRITLGLGAGAFWDAIEAMGGRRLTPGQGVRALEEAIEIIRQMWDTETRGGVRVDGEFYRVVGAKRGPAPAHPVPVWLGAYKPRMLQLTGRRADGWLPTLGYLQPGDLTKGNAIIDDAAQEAGRSPRDVRRLLNVAGQFSAVGRGPLNGPAEQWVQELAELALGEGVSAFILAGDDPDDLRRFAGEVAPAVRELVAAERDRGVAERPQGTAERDPGTVERAQSTAEGDRGAAAGDRGAAAEPVAAPAVRPSRASANGGAFAVVPTPDDGVRRSDQQVWDESTRPTGPAPDPDRTYTPQEQATGAHLVQIHDGLRAELAQIHDLIEQVAAGEIDAGAARSHINTMTMRQNRWTLGVYCESYCRIVTTHHTIEDQSFFPRLRARDPRLGPVVDRLEQEHHVIHDVLEGVDRALVAYVGSPDGLADLRAAVDLLTDALLSHLSYEERELVEPLARLGVA</sequence>
<feature type="region of interest" description="Disordered" evidence="2">
    <location>
        <begin position="294"/>
        <end position="393"/>
    </location>
</feature>
<accession>A0A561W481</accession>
<dbReference type="EMBL" id="VIWZ01000001">
    <property type="protein sequence ID" value="TWG18653.1"/>
    <property type="molecule type" value="Genomic_DNA"/>
</dbReference>
<dbReference type="AlphaFoldDB" id="A0A561W481"/>
<dbReference type="RefSeq" id="WP_145782802.1">
    <property type="nucleotide sequence ID" value="NZ_JBEZJC010000006.1"/>
</dbReference>
<dbReference type="GO" id="GO:0004497">
    <property type="term" value="F:monooxygenase activity"/>
    <property type="evidence" value="ECO:0007669"/>
    <property type="project" value="UniProtKB-KW"/>
</dbReference>
<dbReference type="GeneID" id="300129530"/>
<keyword evidence="6" id="KW-1185">Reference proteome</keyword>
<dbReference type="Pfam" id="PF00296">
    <property type="entry name" value="Bac_luciferase"/>
    <property type="match status" value="1"/>
</dbReference>
<protein>
    <submittedName>
        <fullName evidence="5">Alkanesulfonate monooxygenase SsuD/methylene tetrahydromethanopterin reductase-like flavin-dependent oxidoreductase (Luciferase family)</fullName>
    </submittedName>
</protein>
<dbReference type="InterPro" id="IPR011251">
    <property type="entry name" value="Luciferase-like_dom"/>
</dbReference>